<evidence type="ECO:0000313" key="1">
    <source>
        <dbReference type="EMBL" id="EJU04223.1"/>
    </source>
</evidence>
<feature type="non-terminal residue" evidence="1">
    <location>
        <position position="1"/>
    </location>
</feature>
<dbReference type="GeneID" id="63689371"/>
<dbReference type="EMBL" id="JH795858">
    <property type="protein sequence ID" value="EJU04223.1"/>
    <property type="molecule type" value="Genomic_DNA"/>
</dbReference>
<evidence type="ECO:0000313" key="2">
    <source>
        <dbReference type="Proteomes" id="UP000030653"/>
    </source>
</evidence>
<accession>M5GFL9</accession>
<reference evidence="1 2" key="1">
    <citation type="journal article" date="2012" name="Science">
        <title>The Paleozoic origin of enzymatic lignin decomposition reconstructed from 31 fungal genomes.</title>
        <authorList>
            <person name="Floudas D."/>
            <person name="Binder M."/>
            <person name="Riley R."/>
            <person name="Barry K."/>
            <person name="Blanchette R.A."/>
            <person name="Henrissat B."/>
            <person name="Martinez A.T."/>
            <person name="Otillar R."/>
            <person name="Spatafora J.W."/>
            <person name="Yadav J.S."/>
            <person name="Aerts A."/>
            <person name="Benoit I."/>
            <person name="Boyd A."/>
            <person name="Carlson A."/>
            <person name="Copeland A."/>
            <person name="Coutinho P.M."/>
            <person name="de Vries R.P."/>
            <person name="Ferreira P."/>
            <person name="Findley K."/>
            <person name="Foster B."/>
            <person name="Gaskell J."/>
            <person name="Glotzer D."/>
            <person name="Gorecki P."/>
            <person name="Heitman J."/>
            <person name="Hesse C."/>
            <person name="Hori C."/>
            <person name="Igarashi K."/>
            <person name="Jurgens J.A."/>
            <person name="Kallen N."/>
            <person name="Kersten P."/>
            <person name="Kohler A."/>
            <person name="Kuees U."/>
            <person name="Kumar T.K.A."/>
            <person name="Kuo A."/>
            <person name="LaButti K."/>
            <person name="Larrondo L.F."/>
            <person name="Lindquist E."/>
            <person name="Ling A."/>
            <person name="Lombard V."/>
            <person name="Lucas S."/>
            <person name="Lundell T."/>
            <person name="Martin R."/>
            <person name="McLaughlin D.J."/>
            <person name="Morgenstern I."/>
            <person name="Morin E."/>
            <person name="Murat C."/>
            <person name="Nagy L.G."/>
            <person name="Nolan M."/>
            <person name="Ohm R.A."/>
            <person name="Patyshakuliyeva A."/>
            <person name="Rokas A."/>
            <person name="Ruiz-Duenas F.J."/>
            <person name="Sabat G."/>
            <person name="Salamov A."/>
            <person name="Samejima M."/>
            <person name="Schmutz J."/>
            <person name="Slot J.C."/>
            <person name="St John F."/>
            <person name="Stenlid J."/>
            <person name="Sun H."/>
            <person name="Sun S."/>
            <person name="Syed K."/>
            <person name="Tsang A."/>
            <person name="Wiebenga A."/>
            <person name="Young D."/>
            <person name="Pisabarro A."/>
            <person name="Eastwood D.C."/>
            <person name="Martin F."/>
            <person name="Cullen D."/>
            <person name="Grigoriev I.V."/>
            <person name="Hibbett D.S."/>
        </authorList>
    </citation>
    <scope>NUCLEOTIDE SEQUENCE [LARGE SCALE GENOMIC DNA]</scope>
    <source>
        <strain evidence="1 2">DJM-731 SS1</strain>
    </source>
</reference>
<protein>
    <submittedName>
        <fullName evidence="1">Uncharacterized protein</fullName>
    </submittedName>
</protein>
<dbReference type="OMA" id="KSASPWS"/>
<dbReference type="HOGENOM" id="CLU_165193_1_0_1"/>
<dbReference type="Gene3D" id="3.10.10.10">
    <property type="entry name" value="HIV Type 1 Reverse Transcriptase, subunit A, domain 1"/>
    <property type="match status" value="1"/>
</dbReference>
<sequence>VLAKHHRAFALDGRLSHYPEQLKIKLQDGARPVCSPMYGAFLLKWKVIDKQLEKWFKLGVIEASVSPWASPVVIVYHNNKACF</sequence>
<name>M5GFL9_DACPD</name>
<keyword evidence="2" id="KW-1185">Reference proteome</keyword>
<dbReference type="RefSeq" id="XP_040631117.1">
    <property type="nucleotide sequence ID" value="XM_040774309.1"/>
</dbReference>
<organism evidence="1 2">
    <name type="scientific">Dacryopinax primogenitus (strain DJM 731)</name>
    <name type="common">Brown rot fungus</name>
    <dbReference type="NCBI Taxonomy" id="1858805"/>
    <lineage>
        <taxon>Eukaryota</taxon>
        <taxon>Fungi</taxon>
        <taxon>Dikarya</taxon>
        <taxon>Basidiomycota</taxon>
        <taxon>Agaricomycotina</taxon>
        <taxon>Dacrymycetes</taxon>
        <taxon>Dacrymycetales</taxon>
        <taxon>Dacrymycetaceae</taxon>
        <taxon>Dacryopinax</taxon>
    </lineage>
</organism>
<proteinExistence type="predicted"/>
<dbReference type="Proteomes" id="UP000030653">
    <property type="component" value="Unassembled WGS sequence"/>
</dbReference>
<feature type="non-terminal residue" evidence="1">
    <location>
        <position position="83"/>
    </location>
</feature>
<dbReference type="AlphaFoldDB" id="M5GFL9"/>
<dbReference type="SUPFAM" id="SSF56672">
    <property type="entry name" value="DNA/RNA polymerases"/>
    <property type="match status" value="1"/>
</dbReference>
<gene>
    <name evidence="1" type="ORF">DACRYDRAFT_29117</name>
</gene>
<dbReference type="STRING" id="1858805.M5GFL9"/>
<dbReference type="InterPro" id="IPR043502">
    <property type="entry name" value="DNA/RNA_pol_sf"/>
</dbReference>
<dbReference type="OrthoDB" id="6776860at2759"/>